<dbReference type="EMBL" id="LWAE01000002">
    <property type="protein sequence ID" value="KZL91990.1"/>
    <property type="molecule type" value="Genomic_DNA"/>
</dbReference>
<keyword evidence="1" id="KW-0472">Membrane</keyword>
<proteinExistence type="predicted"/>
<gene>
    <name evidence="2" type="ORF">CLMAG_17960</name>
</gene>
<sequence length="123" mass="14507">MFDKIDIRYKLMAAWILAFASLWIMFHNILPLNIMSYQLNKIEENIKNEDWKEANKYTFQFKNTFSKKRFLIQMNNSTEALTTFEHTIGQLETTVKYNQESALEYIGALKESLNLVIKPFSGP</sequence>
<dbReference type="OrthoDB" id="1915861at2"/>
<keyword evidence="1" id="KW-1133">Transmembrane helix</keyword>
<evidence type="ECO:0000313" key="3">
    <source>
        <dbReference type="Proteomes" id="UP000076603"/>
    </source>
</evidence>
<organism evidence="2 3">
    <name type="scientific">Clostridium magnum DSM 2767</name>
    <dbReference type="NCBI Taxonomy" id="1121326"/>
    <lineage>
        <taxon>Bacteria</taxon>
        <taxon>Bacillati</taxon>
        <taxon>Bacillota</taxon>
        <taxon>Clostridia</taxon>
        <taxon>Eubacteriales</taxon>
        <taxon>Clostridiaceae</taxon>
        <taxon>Clostridium</taxon>
    </lineage>
</organism>
<comment type="caution">
    <text evidence="2">The sequence shown here is derived from an EMBL/GenBank/DDBJ whole genome shotgun (WGS) entry which is preliminary data.</text>
</comment>
<keyword evidence="3" id="KW-1185">Reference proteome</keyword>
<evidence type="ECO:0000256" key="1">
    <source>
        <dbReference type="SAM" id="Phobius"/>
    </source>
</evidence>
<dbReference type="AlphaFoldDB" id="A0A162SXD7"/>
<dbReference type="RefSeq" id="WP_082831854.1">
    <property type="nucleotide sequence ID" value="NZ_FQXL01000004.1"/>
</dbReference>
<dbReference type="PATRIC" id="fig|1121326.3.peg.1780"/>
<feature type="transmembrane region" description="Helical" evidence="1">
    <location>
        <begin position="12"/>
        <end position="30"/>
    </location>
</feature>
<protein>
    <recommendedName>
        <fullName evidence="4">DUF4363 family protein</fullName>
    </recommendedName>
</protein>
<accession>A0A162SXD7</accession>
<evidence type="ECO:0008006" key="4">
    <source>
        <dbReference type="Google" id="ProtNLM"/>
    </source>
</evidence>
<name>A0A162SXD7_9CLOT</name>
<reference evidence="2 3" key="1">
    <citation type="submission" date="2016-04" db="EMBL/GenBank/DDBJ databases">
        <title>Genome sequence of Clostridium magnum DSM 2767.</title>
        <authorList>
            <person name="Poehlein A."/>
            <person name="Uhlig R."/>
            <person name="Fischer R."/>
            <person name="Bahl H."/>
            <person name="Daniel R."/>
        </authorList>
    </citation>
    <scope>NUCLEOTIDE SEQUENCE [LARGE SCALE GENOMIC DNA]</scope>
    <source>
        <strain evidence="2 3">DSM 2767</strain>
    </source>
</reference>
<dbReference type="Proteomes" id="UP000076603">
    <property type="component" value="Unassembled WGS sequence"/>
</dbReference>
<evidence type="ECO:0000313" key="2">
    <source>
        <dbReference type="EMBL" id="KZL91990.1"/>
    </source>
</evidence>
<dbReference type="Pfam" id="PF14276">
    <property type="entry name" value="DUF4363"/>
    <property type="match status" value="1"/>
</dbReference>
<dbReference type="InterPro" id="IPR025373">
    <property type="entry name" value="DUF4363"/>
</dbReference>
<keyword evidence="1" id="KW-0812">Transmembrane</keyword>